<dbReference type="InterPro" id="IPR048846">
    <property type="entry name" value="PaaX-like_central"/>
</dbReference>
<dbReference type="Proteomes" id="UP000481583">
    <property type="component" value="Unassembled WGS sequence"/>
</dbReference>
<dbReference type="AlphaFoldDB" id="A0A6G4UDF9"/>
<dbReference type="Pfam" id="PF07848">
    <property type="entry name" value="PaaX"/>
    <property type="match status" value="1"/>
</dbReference>
<dbReference type="Pfam" id="PF08223">
    <property type="entry name" value="PaaX_C"/>
    <property type="match status" value="1"/>
</dbReference>
<dbReference type="InterPro" id="IPR013225">
    <property type="entry name" value="PaaX_C"/>
</dbReference>
<proteinExistence type="predicted"/>
<evidence type="ECO:0000259" key="1">
    <source>
        <dbReference type="Pfam" id="PF07848"/>
    </source>
</evidence>
<comment type="caution">
    <text evidence="4">The sequence shown here is derived from an EMBL/GenBank/DDBJ whole genome shotgun (WGS) entry which is preliminary data.</text>
</comment>
<feature type="domain" description="Transcriptional repressor PaaX-like C-terminal" evidence="2">
    <location>
        <begin position="193"/>
        <end position="247"/>
    </location>
</feature>
<keyword evidence="5" id="KW-1185">Reference proteome</keyword>
<sequence>MGKEMPHDAAGLRPLTARSVVLSVLLGAHPPRLPVRDLVRTGDLFGISDRTLRVALTRMVAAGDVLRDGSTYGLSDRLVARQRRQDEAVAPRTVESWDGSWDLVAITATGRGPAERAALRDQLTALRLAELREGLWLRPANLRREWPPPELTPVAELFTGAPRSDAEELAATLWDLNAWSTRATALLRILTTATDPADRFTAAAASVRHLLGDPVLPPDLLPRNWPATELREAYRAFQSELIALAQRAR</sequence>
<dbReference type="GO" id="GO:0006351">
    <property type="term" value="P:DNA-templated transcription"/>
    <property type="evidence" value="ECO:0007669"/>
    <property type="project" value="TreeGrafter"/>
</dbReference>
<dbReference type="Gene3D" id="3.30.70.2650">
    <property type="match status" value="1"/>
</dbReference>
<dbReference type="PANTHER" id="PTHR30319:SF1">
    <property type="entry name" value="TRANSCRIPTIONAL REPRESSOR PAAX"/>
    <property type="match status" value="1"/>
</dbReference>
<name>A0A6G4UDF9_9ACTN</name>
<protein>
    <submittedName>
        <fullName evidence="4">PaaX domain-containing protein, C-domain protein</fullName>
    </submittedName>
</protein>
<evidence type="ECO:0000259" key="2">
    <source>
        <dbReference type="Pfam" id="PF08223"/>
    </source>
</evidence>
<evidence type="ECO:0000259" key="3">
    <source>
        <dbReference type="Pfam" id="PF20803"/>
    </source>
</evidence>
<feature type="domain" description="Transcriptional repressor PaaX-like N-terminal" evidence="1">
    <location>
        <begin position="17"/>
        <end position="77"/>
    </location>
</feature>
<dbReference type="Gene3D" id="1.10.10.10">
    <property type="entry name" value="Winged helix-like DNA-binding domain superfamily/Winged helix DNA-binding domain"/>
    <property type="match status" value="1"/>
</dbReference>
<evidence type="ECO:0000313" key="5">
    <source>
        <dbReference type="Proteomes" id="UP000481583"/>
    </source>
</evidence>
<dbReference type="EMBL" id="JAAKZV010000436">
    <property type="protein sequence ID" value="NGN70204.1"/>
    <property type="molecule type" value="Genomic_DNA"/>
</dbReference>
<reference evidence="4 5" key="1">
    <citation type="submission" date="2020-02" db="EMBL/GenBank/DDBJ databases">
        <title>Whole-genome analyses of novel actinobacteria.</title>
        <authorList>
            <person name="Sahin N."/>
        </authorList>
    </citation>
    <scope>NUCLEOTIDE SEQUENCE [LARGE SCALE GENOMIC DNA]</scope>
    <source>
        <strain evidence="4 5">A7024</strain>
    </source>
</reference>
<organism evidence="4 5">
    <name type="scientific">Streptomyces coryli</name>
    <dbReference type="NCBI Taxonomy" id="1128680"/>
    <lineage>
        <taxon>Bacteria</taxon>
        <taxon>Bacillati</taxon>
        <taxon>Actinomycetota</taxon>
        <taxon>Actinomycetes</taxon>
        <taxon>Kitasatosporales</taxon>
        <taxon>Streptomycetaceae</taxon>
        <taxon>Streptomyces</taxon>
    </lineage>
</organism>
<dbReference type="RefSeq" id="WP_165245805.1">
    <property type="nucleotide sequence ID" value="NZ_JAAKZV010000436.1"/>
</dbReference>
<dbReference type="PANTHER" id="PTHR30319">
    <property type="entry name" value="PHENYLACETIC ACID REGULATOR-RELATED TRANSCRIPTIONAL REPRESSOR"/>
    <property type="match status" value="1"/>
</dbReference>
<dbReference type="InterPro" id="IPR036388">
    <property type="entry name" value="WH-like_DNA-bd_sf"/>
</dbReference>
<gene>
    <name evidence="4" type="ORF">G5C51_40765</name>
</gene>
<evidence type="ECO:0000313" key="4">
    <source>
        <dbReference type="EMBL" id="NGN70204.1"/>
    </source>
</evidence>
<dbReference type="Gene3D" id="1.20.58.1460">
    <property type="match status" value="1"/>
</dbReference>
<accession>A0A6G4UDF9</accession>
<feature type="domain" description="Transcriptional repressor PaaX-like central Cas2-like" evidence="3">
    <location>
        <begin position="95"/>
        <end position="145"/>
    </location>
</feature>
<dbReference type="Pfam" id="PF20803">
    <property type="entry name" value="PaaX_M"/>
    <property type="match status" value="1"/>
</dbReference>
<dbReference type="InterPro" id="IPR012906">
    <property type="entry name" value="PaaX-like_N"/>
</dbReference>